<organism evidence="4 5">
    <name type="scientific">Coptis chinensis</name>
    <dbReference type="NCBI Taxonomy" id="261450"/>
    <lineage>
        <taxon>Eukaryota</taxon>
        <taxon>Viridiplantae</taxon>
        <taxon>Streptophyta</taxon>
        <taxon>Embryophyta</taxon>
        <taxon>Tracheophyta</taxon>
        <taxon>Spermatophyta</taxon>
        <taxon>Magnoliopsida</taxon>
        <taxon>Ranunculales</taxon>
        <taxon>Ranunculaceae</taxon>
        <taxon>Coptidoideae</taxon>
        <taxon>Coptis</taxon>
    </lineage>
</organism>
<dbReference type="Pfam" id="PF02140">
    <property type="entry name" value="SUEL_Lectin"/>
    <property type="match status" value="1"/>
</dbReference>
<proteinExistence type="predicted"/>
<dbReference type="CDD" id="cd22842">
    <property type="entry name" value="Gal_Rha_Lectin_BGal"/>
    <property type="match status" value="1"/>
</dbReference>
<evidence type="ECO:0000313" key="5">
    <source>
        <dbReference type="Proteomes" id="UP000631114"/>
    </source>
</evidence>
<evidence type="ECO:0000313" key="4">
    <source>
        <dbReference type="EMBL" id="KAF9593008.1"/>
    </source>
</evidence>
<protein>
    <recommendedName>
        <fullName evidence="3">SUEL-type lectin domain-containing protein</fullName>
    </recommendedName>
</protein>
<gene>
    <name evidence="4" type="ORF">IFM89_019735</name>
</gene>
<dbReference type="InterPro" id="IPR000922">
    <property type="entry name" value="Lectin_gal-bd_dom"/>
</dbReference>
<comment type="caution">
    <text evidence="4">The sequence shown here is derived from an EMBL/GenBank/DDBJ whole genome shotgun (WGS) entry which is preliminary data.</text>
</comment>
<keyword evidence="1" id="KW-0378">Hydrolase</keyword>
<dbReference type="FunFam" id="2.60.120.260:FF:000076">
    <property type="entry name" value="Beta-galactosidase"/>
    <property type="match status" value="1"/>
</dbReference>
<dbReference type="SUPFAM" id="SSF49785">
    <property type="entry name" value="Galactose-binding domain-like"/>
    <property type="match status" value="2"/>
</dbReference>
<dbReference type="PROSITE" id="PS50228">
    <property type="entry name" value="SUEL_LECTIN"/>
    <property type="match status" value="1"/>
</dbReference>
<dbReference type="Gene3D" id="2.60.120.260">
    <property type="entry name" value="Galactose-binding domain-like"/>
    <property type="match status" value="2"/>
</dbReference>
<dbReference type="GO" id="GO:0004565">
    <property type="term" value="F:beta-galactosidase activity"/>
    <property type="evidence" value="ECO:0007669"/>
    <property type="project" value="UniProtKB-ARBA"/>
</dbReference>
<dbReference type="InterPro" id="IPR048913">
    <property type="entry name" value="BetaGal_gal-bd"/>
</dbReference>
<evidence type="ECO:0000256" key="2">
    <source>
        <dbReference type="ARBA" id="ARBA00023295"/>
    </source>
</evidence>
<accession>A0A835H9P7</accession>
<dbReference type="Gene3D" id="2.60.120.740">
    <property type="match status" value="1"/>
</dbReference>
<dbReference type="AlphaFoldDB" id="A0A835H9P7"/>
<dbReference type="Proteomes" id="UP000631114">
    <property type="component" value="Unassembled WGS sequence"/>
</dbReference>
<reference evidence="4 5" key="1">
    <citation type="submission" date="2020-10" db="EMBL/GenBank/DDBJ databases">
        <title>The Coptis chinensis genome and diversification of protoberbering-type alkaloids.</title>
        <authorList>
            <person name="Wang B."/>
            <person name="Shu S."/>
            <person name="Song C."/>
            <person name="Liu Y."/>
        </authorList>
    </citation>
    <scope>NUCLEOTIDE SEQUENCE [LARGE SCALE GENOMIC DNA]</scope>
    <source>
        <strain evidence="4">HL-2020</strain>
        <tissue evidence="4">Leaf</tissue>
    </source>
</reference>
<dbReference type="InterPro" id="IPR008979">
    <property type="entry name" value="Galactose-bd-like_sf"/>
</dbReference>
<dbReference type="EMBL" id="JADFTS010000008">
    <property type="protein sequence ID" value="KAF9593008.1"/>
    <property type="molecule type" value="Genomic_DNA"/>
</dbReference>
<dbReference type="PANTHER" id="PTHR23421">
    <property type="entry name" value="BETA-GALACTOSIDASE RELATED"/>
    <property type="match status" value="1"/>
</dbReference>
<evidence type="ECO:0000259" key="3">
    <source>
        <dbReference type="PROSITE" id="PS50228"/>
    </source>
</evidence>
<feature type="domain" description="SUEL-type lectin" evidence="3">
    <location>
        <begin position="349"/>
        <end position="435"/>
    </location>
</feature>
<dbReference type="InterPro" id="IPR001944">
    <property type="entry name" value="Glycoside_Hdrlase_35"/>
</dbReference>
<dbReference type="FunFam" id="2.60.120.260:FF:000117">
    <property type="entry name" value="Beta-galactosidase"/>
    <property type="match status" value="1"/>
</dbReference>
<dbReference type="OrthoDB" id="1657402at2759"/>
<dbReference type="GO" id="GO:0005975">
    <property type="term" value="P:carbohydrate metabolic process"/>
    <property type="evidence" value="ECO:0007669"/>
    <property type="project" value="InterPro"/>
</dbReference>
<dbReference type="GO" id="GO:0030246">
    <property type="term" value="F:carbohydrate binding"/>
    <property type="evidence" value="ECO:0007669"/>
    <property type="project" value="InterPro"/>
</dbReference>
<evidence type="ECO:0000256" key="1">
    <source>
        <dbReference type="ARBA" id="ARBA00022801"/>
    </source>
</evidence>
<keyword evidence="5" id="KW-1185">Reference proteome</keyword>
<keyword evidence="2" id="KW-0326">Glycosidase</keyword>
<name>A0A835H9P7_9MAGN</name>
<dbReference type="Pfam" id="PF21467">
    <property type="entry name" value="BetaGal_gal-bd"/>
    <property type="match status" value="1"/>
</dbReference>
<dbReference type="PRINTS" id="PR00742">
    <property type="entry name" value="GLHYDRLASE35"/>
</dbReference>
<sequence length="435" mass="46666">MLVPLQVNSQVMNVKFRSLSSEETSGESFQSDWSWIDEPVGISKSSAFVKPGLLEQINTTADVSDYLWYSLSLQIQEDEPLLQGGTQPLIHVESSGHALHAFVNGKLSGSGTGNSDNAKVTLEKPVTFTAGKNTIDLLSLTVGLKNYGAFYDIVGAGVTGPVKLKGLRNGTASDLSSYQWTYQIGLQGEDSGFSDGSSTQWVSLSTLPKNQPLKWYKANFDAPEGNEPVALDLTGMSKGVAWVNGQSIGRYWPTYISPQTGCTDSCNYRGAYSASKCLKNCGKPSQKLYHVPRSWVKPSGNVLVLFEELGGDPTQISFGTRQAGSLCSHVSELHPPSLDMWESDIKIGRRSEPTVQLECSSADQIISAIKFASFGTPRGTCGTFSHGRCNSTSAHAIVEEACIGLRRCSVGVSISTFGDPCTGVPKSLAVEAMCT</sequence>
<dbReference type="InterPro" id="IPR043159">
    <property type="entry name" value="Lectin_gal-bd_sf"/>
</dbReference>